<dbReference type="InterPro" id="IPR004477">
    <property type="entry name" value="ComEC_N"/>
</dbReference>
<evidence type="ECO:0000256" key="4">
    <source>
        <dbReference type="ARBA" id="ARBA00022989"/>
    </source>
</evidence>
<evidence type="ECO:0000256" key="5">
    <source>
        <dbReference type="ARBA" id="ARBA00023136"/>
    </source>
</evidence>
<dbReference type="NCBIfam" id="TIGR00360">
    <property type="entry name" value="ComEC_N-term"/>
    <property type="match status" value="1"/>
</dbReference>
<feature type="transmembrane region" description="Helical" evidence="6">
    <location>
        <begin position="281"/>
        <end position="314"/>
    </location>
</feature>
<evidence type="ECO:0000256" key="6">
    <source>
        <dbReference type="SAM" id="Phobius"/>
    </source>
</evidence>
<dbReference type="Proteomes" id="UP000177370">
    <property type="component" value="Unassembled WGS sequence"/>
</dbReference>
<evidence type="ECO:0008006" key="11">
    <source>
        <dbReference type="Google" id="ProtNLM"/>
    </source>
</evidence>
<dbReference type="PANTHER" id="PTHR30619:SF7">
    <property type="entry name" value="BETA-LACTAMASE DOMAIN PROTEIN"/>
    <property type="match status" value="1"/>
</dbReference>
<comment type="subcellular location">
    <subcellularLocation>
        <location evidence="1">Cell membrane</location>
        <topology evidence="1">Multi-pass membrane protein</topology>
    </subcellularLocation>
</comment>
<feature type="transmembrane region" description="Helical" evidence="6">
    <location>
        <begin position="381"/>
        <end position="400"/>
    </location>
</feature>
<evidence type="ECO:0000313" key="10">
    <source>
        <dbReference type="Proteomes" id="UP000177370"/>
    </source>
</evidence>
<evidence type="ECO:0000259" key="8">
    <source>
        <dbReference type="Pfam" id="PF13567"/>
    </source>
</evidence>
<keyword evidence="2" id="KW-1003">Cell membrane</keyword>
<feature type="transmembrane region" description="Helical" evidence="6">
    <location>
        <begin position="6"/>
        <end position="23"/>
    </location>
</feature>
<dbReference type="AlphaFoldDB" id="A0A1F6V7Y7"/>
<keyword evidence="5 6" id="KW-0472">Membrane</keyword>
<protein>
    <recommendedName>
        <fullName evidence="11">ComEC/Rec2-related protein domain-containing protein</fullName>
    </recommendedName>
</protein>
<dbReference type="Pfam" id="PF03772">
    <property type="entry name" value="Competence"/>
    <property type="match status" value="1"/>
</dbReference>
<evidence type="ECO:0000256" key="2">
    <source>
        <dbReference type="ARBA" id="ARBA00022475"/>
    </source>
</evidence>
<feature type="transmembrane region" description="Helical" evidence="6">
    <location>
        <begin position="28"/>
        <end position="47"/>
    </location>
</feature>
<evidence type="ECO:0000313" key="9">
    <source>
        <dbReference type="EMBL" id="OGI65773.1"/>
    </source>
</evidence>
<organism evidence="9 10">
    <name type="scientific">Candidatus Nomurabacteria bacterium RIFCSPHIGHO2_01_FULL_40_24b</name>
    <dbReference type="NCBI Taxonomy" id="1801739"/>
    <lineage>
        <taxon>Bacteria</taxon>
        <taxon>Candidatus Nomuraibacteriota</taxon>
    </lineage>
</organism>
<dbReference type="EMBL" id="MFTP01000012">
    <property type="protein sequence ID" value="OGI65773.1"/>
    <property type="molecule type" value="Genomic_DNA"/>
</dbReference>
<dbReference type="Pfam" id="PF13567">
    <property type="entry name" value="DUF4131"/>
    <property type="match status" value="1"/>
</dbReference>
<feature type="transmembrane region" description="Helical" evidence="6">
    <location>
        <begin position="53"/>
        <end position="72"/>
    </location>
</feature>
<feature type="transmembrane region" description="Helical" evidence="6">
    <location>
        <begin position="326"/>
        <end position="344"/>
    </location>
</feature>
<dbReference type="GO" id="GO:0005886">
    <property type="term" value="C:plasma membrane"/>
    <property type="evidence" value="ECO:0007669"/>
    <property type="project" value="UniProtKB-SubCell"/>
</dbReference>
<feature type="transmembrane region" description="Helical" evidence="6">
    <location>
        <begin position="350"/>
        <end position="369"/>
    </location>
</feature>
<dbReference type="InterPro" id="IPR052159">
    <property type="entry name" value="Competence_DNA_uptake"/>
</dbReference>
<dbReference type="PANTHER" id="PTHR30619">
    <property type="entry name" value="DNA INTERNALIZATION/COMPETENCE PROTEIN COMEC/REC2"/>
    <property type="match status" value="1"/>
</dbReference>
<feature type="transmembrane region" description="Helical" evidence="6">
    <location>
        <begin position="406"/>
        <end position="426"/>
    </location>
</feature>
<accession>A0A1F6V7Y7</accession>
<reference evidence="9 10" key="1">
    <citation type="journal article" date="2016" name="Nat. Commun.">
        <title>Thousands of microbial genomes shed light on interconnected biogeochemical processes in an aquifer system.</title>
        <authorList>
            <person name="Anantharaman K."/>
            <person name="Brown C.T."/>
            <person name="Hug L.A."/>
            <person name="Sharon I."/>
            <person name="Castelle C.J."/>
            <person name="Probst A.J."/>
            <person name="Thomas B.C."/>
            <person name="Singh A."/>
            <person name="Wilkins M.J."/>
            <person name="Karaoz U."/>
            <person name="Brodie E.L."/>
            <person name="Williams K.H."/>
            <person name="Hubbard S.S."/>
            <person name="Banfield J.F."/>
        </authorList>
    </citation>
    <scope>NUCLEOTIDE SEQUENCE [LARGE SCALE GENOMIC DNA]</scope>
</reference>
<dbReference type="InterPro" id="IPR025405">
    <property type="entry name" value="DUF4131"/>
</dbReference>
<keyword evidence="3 6" id="KW-0812">Transmembrane</keyword>
<feature type="transmembrane region" description="Helical" evidence="6">
    <location>
        <begin position="433"/>
        <end position="452"/>
    </location>
</feature>
<feature type="domain" description="DUF4131" evidence="8">
    <location>
        <begin position="26"/>
        <end position="190"/>
    </location>
</feature>
<evidence type="ECO:0000259" key="7">
    <source>
        <dbReference type="Pfam" id="PF03772"/>
    </source>
</evidence>
<name>A0A1F6V7Y7_9BACT</name>
<comment type="caution">
    <text evidence="9">The sequence shown here is derived from an EMBL/GenBank/DDBJ whole genome shotgun (WGS) entry which is preliminary data.</text>
</comment>
<feature type="transmembrane region" description="Helical" evidence="6">
    <location>
        <begin position="472"/>
        <end position="490"/>
    </location>
</feature>
<feature type="domain" description="ComEC/Rec2-related protein" evidence="7">
    <location>
        <begin position="229"/>
        <end position="489"/>
    </location>
</feature>
<evidence type="ECO:0000256" key="3">
    <source>
        <dbReference type="ARBA" id="ARBA00022692"/>
    </source>
</evidence>
<sequence>MQDRIFYSICFGFVFGVLLRSFLFVNFYLAILVGVLAFLIILFFKFITKENWGIVAGVCVLSFSLGILRFHLADKPAPHIFESQVGQRVSFFGEIIDAPDVRENNQKLTILLASQGLAFKNSKARPFFATKILATVNFGQDFKYGDEVDVFGKLEKPENFITDQGKEFDYINYLRKDGIFYVMNYATIEVLSHGNGNFVKNALFSLKEKFLEKMNSAITPPESLLMGGLILGEKSAFSQELRTSFINTGTIHIVALSGYNVTIVAEWLMKLFMFLPQHLGIGVGILAILLFVLMTGGSSTAVRAGAMAILALIARATGRNYDVARALILAGVIMILINPFILVFDVSFQLSFIATVAVIFFAPRVEKYFMWITDSFKLRDIVSVTSAVYVFVLPFILYKMGNLSLVALPANILILPFIPFTMLLGFLTSFAGLFWYGFAVPLGFLSYIFLHYELSVINFFSHIPFSSFSFPNFPLILTLLIYGYFVYRLFGRSIKNFFIEYS</sequence>
<keyword evidence="4 6" id="KW-1133">Transmembrane helix</keyword>
<gene>
    <name evidence="9" type="ORF">A2647_00135</name>
</gene>
<proteinExistence type="predicted"/>
<evidence type="ECO:0000256" key="1">
    <source>
        <dbReference type="ARBA" id="ARBA00004651"/>
    </source>
</evidence>